<evidence type="ECO:0000256" key="6">
    <source>
        <dbReference type="SAM" id="Phobius"/>
    </source>
</evidence>
<evidence type="ECO:0000256" key="4">
    <source>
        <dbReference type="ARBA" id="ARBA00022989"/>
    </source>
</evidence>
<dbReference type="Proteomes" id="UP000196005">
    <property type="component" value="Chromosome"/>
</dbReference>
<dbReference type="InterPro" id="IPR002549">
    <property type="entry name" value="AI-2E-like"/>
</dbReference>
<dbReference type="EMBL" id="CP021416">
    <property type="protein sequence ID" value="ARU47686.1"/>
    <property type="molecule type" value="Genomic_DNA"/>
</dbReference>
<protein>
    <recommendedName>
        <fullName evidence="9">AI-2E family transporter</fullName>
    </recommendedName>
</protein>
<feature type="transmembrane region" description="Helical" evidence="6">
    <location>
        <begin position="196"/>
        <end position="221"/>
    </location>
</feature>
<evidence type="ECO:0000313" key="8">
    <source>
        <dbReference type="Proteomes" id="UP000196005"/>
    </source>
</evidence>
<evidence type="ECO:0000256" key="2">
    <source>
        <dbReference type="ARBA" id="ARBA00009773"/>
    </source>
</evidence>
<evidence type="ECO:0000256" key="5">
    <source>
        <dbReference type="ARBA" id="ARBA00023136"/>
    </source>
</evidence>
<comment type="subcellular location">
    <subcellularLocation>
        <location evidence="1">Membrane</location>
        <topology evidence="1">Multi-pass membrane protein</topology>
    </subcellularLocation>
</comment>
<dbReference type="PANTHER" id="PTHR21716:SF4">
    <property type="entry name" value="TRANSMEMBRANE PROTEIN 245"/>
    <property type="match status" value="1"/>
</dbReference>
<keyword evidence="8" id="KW-1185">Reference proteome</keyword>
<gene>
    <name evidence="7" type="ORF">Sdiek1_0510</name>
</gene>
<organism evidence="7 8">
    <name type="scientific">Sulfurospirillum diekertiae</name>
    <dbReference type="NCBI Taxonomy" id="1854492"/>
    <lineage>
        <taxon>Bacteria</taxon>
        <taxon>Pseudomonadati</taxon>
        <taxon>Campylobacterota</taxon>
        <taxon>Epsilonproteobacteria</taxon>
        <taxon>Campylobacterales</taxon>
        <taxon>Sulfurospirillaceae</taxon>
        <taxon>Sulfurospirillum</taxon>
    </lineage>
</organism>
<evidence type="ECO:0000256" key="1">
    <source>
        <dbReference type="ARBA" id="ARBA00004141"/>
    </source>
</evidence>
<name>A0A1Y0HJD1_9BACT</name>
<reference evidence="8" key="1">
    <citation type="submission" date="2017-05" db="EMBL/GenBank/DDBJ databases">
        <title>Dechlorination kinetics govern the competition between two new strains of the genus Sulfurospirillum.</title>
        <authorList>
            <person name="Buttet G.F."/>
            <person name="Murray A.M."/>
            <person name="Goris T."/>
            <person name="Burion M."/>
            <person name="Lin B."/>
            <person name="Rolle M."/>
            <person name="Maillard J."/>
        </authorList>
    </citation>
    <scope>NUCLEOTIDE SEQUENCE [LARGE SCALE GENOMIC DNA]</scope>
    <source>
        <strain evidence="8">SL2-1</strain>
    </source>
</reference>
<evidence type="ECO:0008006" key="9">
    <source>
        <dbReference type="Google" id="ProtNLM"/>
    </source>
</evidence>
<evidence type="ECO:0000313" key="7">
    <source>
        <dbReference type="EMBL" id="ARU47686.1"/>
    </source>
</evidence>
<feature type="transmembrane region" description="Helical" evidence="6">
    <location>
        <begin position="29"/>
        <end position="47"/>
    </location>
</feature>
<keyword evidence="3 6" id="KW-0812">Transmembrane</keyword>
<keyword evidence="5 6" id="KW-0472">Membrane</keyword>
<proteinExistence type="inferred from homology"/>
<evidence type="ECO:0000256" key="3">
    <source>
        <dbReference type="ARBA" id="ARBA00022692"/>
    </source>
</evidence>
<feature type="transmembrane region" description="Helical" evidence="6">
    <location>
        <begin position="260"/>
        <end position="280"/>
    </location>
</feature>
<dbReference type="PANTHER" id="PTHR21716">
    <property type="entry name" value="TRANSMEMBRANE PROTEIN"/>
    <property type="match status" value="1"/>
</dbReference>
<sequence length="346" mass="38592">MNEHRFFLTAIFLAVLFSIIKLYEPFLMIITIASLLAMATYTINLQLYKLTKSKHLSALLSTAFLSILLFGPIVYTITSIGGIVNNFDFTMIERVQTYLRTLDYHLPAPLAFMQSTLDDFISNLNIAQISTTALSYLGSIGKNSAGFLKDMLLIVVFFFFALLNGKDLIDYFKSVMPIDAKEVNFVFSEVTNVMSVVFYSILFSAIFQGALFSLVGMYFGYDGLLLGIFYGFASLIPIVGGALMWIPLCAIEVAHGNTTTAIIIATYSIVVISIIADTFIKPLIIKYINDKMVKTPTAVNELLIFFAIFAGLTTFGFWGMILGPAITTLFLSLLKLYKLLKEKHYM</sequence>
<accession>A0A1Y0HJD1</accession>
<dbReference type="RefSeq" id="WP_087437753.1">
    <property type="nucleotide sequence ID" value="NZ_CP021416.1"/>
</dbReference>
<comment type="similarity">
    <text evidence="2">Belongs to the autoinducer-2 exporter (AI-2E) (TC 2.A.86) family.</text>
</comment>
<dbReference type="GO" id="GO:0016020">
    <property type="term" value="C:membrane"/>
    <property type="evidence" value="ECO:0007669"/>
    <property type="project" value="UniProtKB-SubCell"/>
</dbReference>
<keyword evidence="4 6" id="KW-1133">Transmembrane helix</keyword>
<feature type="transmembrane region" description="Helical" evidence="6">
    <location>
        <begin position="151"/>
        <end position="169"/>
    </location>
</feature>
<feature type="transmembrane region" description="Helical" evidence="6">
    <location>
        <begin position="7"/>
        <end position="23"/>
    </location>
</feature>
<dbReference type="AlphaFoldDB" id="A0A1Y0HJD1"/>
<feature type="transmembrane region" description="Helical" evidence="6">
    <location>
        <begin position="59"/>
        <end position="84"/>
    </location>
</feature>
<dbReference type="Pfam" id="PF01594">
    <property type="entry name" value="AI-2E_transport"/>
    <property type="match status" value="1"/>
</dbReference>
<dbReference type="KEGG" id="suls:Sdiek1_0510"/>
<feature type="transmembrane region" description="Helical" evidence="6">
    <location>
        <begin position="228"/>
        <end position="248"/>
    </location>
</feature>